<dbReference type="InterPro" id="IPR022691">
    <property type="entry name" value="Tscrpt_elong_fac_GreA/B_N"/>
</dbReference>
<dbReference type="HOGENOM" id="CLU_101379_0_0_11"/>
<dbReference type="PROSITE" id="PS00830">
    <property type="entry name" value="GREAB_2"/>
    <property type="match status" value="1"/>
</dbReference>
<dbReference type="InterPro" id="IPR023459">
    <property type="entry name" value="Tscrpt_elong_fac_GreA/B_fam"/>
</dbReference>
<evidence type="ECO:0000259" key="12">
    <source>
        <dbReference type="Pfam" id="PF03449"/>
    </source>
</evidence>
<dbReference type="GO" id="GO:0032784">
    <property type="term" value="P:regulation of DNA-templated transcription elongation"/>
    <property type="evidence" value="ECO:0007669"/>
    <property type="project" value="UniProtKB-UniRule"/>
</dbReference>
<protein>
    <recommendedName>
        <fullName evidence="2 8">Transcription elongation factor GreA</fullName>
    </recommendedName>
    <alternativeName>
        <fullName evidence="7 8">Transcript cleavage factor GreA</fullName>
    </alternativeName>
</protein>
<dbReference type="AlphaFoldDB" id="F5XTG4"/>
<dbReference type="InterPro" id="IPR036805">
    <property type="entry name" value="Tscrpt_elong_fac_GreA/B_N_sf"/>
</dbReference>
<feature type="domain" description="Transcription elongation factor GreA/GreB N-terminal" evidence="12">
    <location>
        <begin position="9"/>
        <end position="79"/>
    </location>
</feature>
<evidence type="ECO:0000256" key="1">
    <source>
        <dbReference type="ARBA" id="ARBA00008213"/>
    </source>
</evidence>
<dbReference type="KEGG" id="mph:MLP_43990"/>
<evidence type="ECO:0000256" key="4">
    <source>
        <dbReference type="ARBA" id="ARBA00023125"/>
    </source>
</evidence>
<keyword evidence="5 8" id="KW-0804">Transcription</keyword>
<evidence type="ECO:0000256" key="8">
    <source>
        <dbReference type="HAMAP-Rule" id="MF_00105"/>
    </source>
</evidence>
<gene>
    <name evidence="8 13" type="primary">greA</name>
    <name evidence="13" type="ordered locus">MLP_43990</name>
</gene>
<proteinExistence type="inferred from homology"/>
<dbReference type="PANTHER" id="PTHR30437">
    <property type="entry name" value="TRANSCRIPTION ELONGATION FACTOR GREA"/>
    <property type="match status" value="1"/>
</dbReference>
<dbReference type="InterPro" id="IPR036953">
    <property type="entry name" value="GreA/GreB_C_sf"/>
</dbReference>
<dbReference type="NCBIfam" id="NF001262">
    <property type="entry name" value="PRK00226.1-3"/>
    <property type="match status" value="1"/>
</dbReference>
<dbReference type="GO" id="GO:0006354">
    <property type="term" value="P:DNA-templated transcription elongation"/>
    <property type="evidence" value="ECO:0007669"/>
    <property type="project" value="TreeGrafter"/>
</dbReference>
<name>F5XTG4_MICPN</name>
<dbReference type="InterPro" id="IPR006359">
    <property type="entry name" value="Tscrpt_elong_fac_GreA"/>
</dbReference>
<dbReference type="HAMAP" id="MF_00105">
    <property type="entry name" value="GreA_GreB"/>
    <property type="match status" value="1"/>
</dbReference>
<dbReference type="SUPFAM" id="SSF54534">
    <property type="entry name" value="FKBP-like"/>
    <property type="match status" value="1"/>
</dbReference>
<comment type="function">
    <text evidence="6 8 9">Necessary for efficient RNA polymerase transcription elongation past template-encoded arresting sites. The arresting sites in DNA have the property of trapping a certain fraction of elongating RNA polymerases that pass through, resulting in locked ternary complexes. Cleavage of the nascent transcript by cleavage factors such as GreA or GreB allows the resumption of elongation from the new 3'terminus. GreA releases sequences of 2 to 3 nucleotides.</text>
</comment>
<keyword evidence="13" id="KW-0251">Elongation factor</keyword>
<dbReference type="FunFam" id="1.10.287.180:FF:000001">
    <property type="entry name" value="Transcription elongation factor GreA"/>
    <property type="match status" value="1"/>
</dbReference>
<evidence type="ECO:0000256" key="2">
    <source>
        <dbReference type="ARBA" id="ARBA00013729"/>
    </source>
</evidence>
<evidence type="ECO:0000256" key="6">
    <source>
        <dbReference type="ARBA" id="ARBA00024916"/>
    </source>
</evidence>
<keyword evidence="14" id="KW-1185">Reference proteome</keyword>
<evidence type="ECO:0000313" key="13">
    <source>
        <dbReference type="EMBL" id="BAK37413.1"/>
    </source>
</evidence>
<accession>F5XTG4</accession>
<dbReference type="RefSeq" id="WP_013865247.1">
    <property type="nucleotide sequence ID" value="NC_015635.1"/>
</dbReference>
<sequence>MSQNAQQAIWLTQDAYDKLKSELDQLSGPGRAEVAAKIAAAREEGDLRENGGYHAAREEQGQQEARIRQLTDMLRRAEIGEPSASADVVAPGVQVTIAFFGDESDTDTFVLGSRELLGLDDAVDSTNVYSPQSPLGAAILGKKKGDSASYEAPNGKAIEVTVIDLQPFQP</sequence>
<evidence type="ECO:0000256" key="9">
    <source>
        <dbReference type="RuleBase" id="RU000556"/>
    </source>
</evidence>
<dbReference type="PROSITE" id="PS00829">
    <property type="entry name" value="GREAB_1"/>
    <property type="match status" value="1"/>
</dbReference>
<keyword evidence="4 8" id="KW-0238">DNA-binding</keyword>
<dbReference type="OrthoDB" id="9797227at2"/>
<dbReference type="PANTHER" id="PTHR30437:SF4">
    <property type="entry name" value="TRANSCRIPTION ELONGATION FACTOR GREA"/>
    <property type="match status" value="1"/>
</dbReference>
<dbReference type="Pfam" id="PF03449">
    <property type="entry name" value="GreA_GreB_N"/>
    <property type="match status" value="1"/>
</dbReference>
<evidence type="ECO:0000313" key="14">
    <source>
        <dbReference type="Proteomes" id="UP000007947"/>
    </source>
</evidence>
<dbReference type="SUPFAM" id="SSF46557">
    <property type="entry name" value="GreA transcript cleavage protein, N-terminal domain"/>
    <property type="match status" value="1"/>
</dbReference>
<dbReference type="InterPro" id="IPR018151">
    <property type="entry name" value="TF_GreA/GreB_CS"/>
</dbReference>
<dbReference type="Proteomes" id="UP000007947">
    <property type="component" value="Chromosome"/>
</dbReference>
<evidence type="ECO:0000256" key="5">
    <source>
        <dbReference type="ARBA" id="ARBA00023163"/>
    </source>
</evidence>
<dbReference type="PIRSF" id="PIRSF006092">
    <property type="entry name" value="GreA_GreB"/>
    <property type="match status" value="1"/>
</dbReference>
<dbReference type="Pfam" id="PF01272">
    <property type="entry name" value="GreA_GreB"/>
    <property type="match status" value="1"/>
</dbReference>
<dbReference type="GO" id="GO:0070063">
    <property type="term" value="F:RNA polymerase binding"/>
    <property type="evidence" value="ECO:0007669"/>
    <property type="project" value="InterPro"/>
</dbReference>
<dbReference type="GO" id="GO:0003677">
    <property type="term" value="F:DNA binding"/>
    <property type="evidence" value="ECO:0007669"/>
    <property type="project" value="UniProtKB-UniRule"/>
</dbReference>
<evidence type="ECO:0000256" key="3">
    <source>
        <dbReference type="ARBA" id="ARBA00023015"/>
    </source>
</evidence>
<dbReference type="STRING" id="1032480.MLP_43990"/>
<comment type="similarity">
    <text evidence="1 8 9">Belongs to the GreA/GreB family.</text>
</comment>
<feature type="domain" description="Transcription elongation factor GreA/GreB C-terminal" evidence="11">
    <location>
        <begin position="85"/>
        <end position="165"/>
    </location>
</feature>
<keyword evidence="13" id="KW-0648">Protein biosynthesis</keyword>
<evidence type="ECO:0000259" key="11">
    <source>
        <dbReference type="Pfam" id="PF01272"/>
    </source>
</evidence>
<evidence type="ECO:0000256" key="10">
    <source>
        <dbReference type="SAM" id="MobiDB-lite"/>
    </source>
</evidence>
<reference evidence="13 14" key="1">
    <citation type="submission" date="2011-05" db="EMBL/GenBank/DDBJ databases">
        <title>Whole genome sequence of Microlunatus phosphovorus NM-1.</title>
        <authorList>
            <person name="Hosoyama A."/>
            <person name="Sasaki K."/>
            <person name="Harada T."/>
            <person name="Igarashi R."/>
            <person name="Kawakoshi A."/>
            <person name="Sasagawa M."/>
            <person name="Fukada J."/>
            <person name="Nakamura S."/>
            <person name="Katano Y."/>
            <person name="Hanada S."/>
            <person name="Kamagata Y."/>
            <person name="Nakamura N."/>
            <person name="Yamazaki S."/>
            <person name="Fujita N."/>
        </authorList>
    </citation>
    <scope>NUCLEOTIDE SEQUENCE [LARGE SCALE GENOMIC DNA]</scope>
    <source>
        <strain evidence="14">ATCC 700054 / DSM 10555 / JCM 9379 / NBRC 101784 / NCIMB 13414 / VKM Ac-1990 / NM-1</strain>
    </source>
</reference>
<dbReference type="GO" id="GO:0003746">
    <property type="term" value="F:translation elongation factor activity"/>
    <property type="evidence" value="ECO:0007669"/>
    <property type="project" value="UniProtKB-KW"/>
</dbReference>
<keyword evidence="3 8" id="KW-0805">Transcription regulation</keyword>
<organism evidence="13 14">
    <name type="scientific">Microlunatus phosphovorus (strain ATCC 700054 / DSM 10555 / JCM 9379 / NBRC 101784 / NCIMB 13414 / VKM Ac-1990 / NM-1)</name>
    <dbReference type="NCBI Taxonomy" id="1032480"/>
    <lineage>
        <taxon>Bacteria</taxon>
        <taxon>Bacillati</taxon>
        <taxon>Actinomycetota</taxon>
        <taxon>Actinomycetes</taxon>
        <taxon>Propionibacteriales</taxon>
        <taxon>Propionibacteriaceae</taxon>
        <taxon>Microlunatus</taxon>
    </lineage>
</organism>
<dbReference type="EMBL" id="AP012204">
    <property type="protein sequence ID" value="BAK37413.1"/>
    <property type="molecule type" value="Genomic_DNA"/>
</dbReference>
<dbReference type="eggNOG" id="COG0782">
    <property type="taxonomic scope" value="Bacteria"/>
</dbReference>
<dbReference type="InterPro" id="IPR001437">
    <property type="entry name" value="Tscrpt_elong_fac_GreA/B_C"/>
</dbReference>
<dbReference type="InterPro" id="IPR028624">
    <property type="entry name" value="Tscrpt_elong_fac_GreA/B"/>
</dbReference>
<feature type="region of interest" description="Disordered" evidence="10">
    <location>
        <begin position="43"/>
        <end position="64"/>
    </location>
</feature>
<dbReference type="Gene3D" id="3.10.50.30">
    <property type="entry name" value="Transcription elongation factor, GreA/GreB, C-terminal domain"/>
    <property type="match status" value="1"/>
</dbReference>
<evidence type="ECO:0000256" key="7">
    <source>
        <dbReference type="ARBA" id="ARBA00030776"/>
    </source>
</evidence>
<dbReference type="NCBIfam" id="TIGR01462">
    <property type="entry name" value="greA"/>
    <property type="match status" value="1"/>
</dbReference>
<dbReference type="Gene3D" id="1.10.287.180">
    <property type="entry name" value="Transcription elongation factor, GreA/GreB, N-terminal domain"/>
    <property type="match status" value="1"/>
</dbReference>